<dbReference type="PANTHER" id="PTHR34477:SF1">
    <property type="entry name" value="UPF0213 PROTEIN YHBQ"/>
    <property type="match status" value="1"/>
</dbReference>
<evidence type="ECO:0000313" key="4">
    <source>
        <dbReference type="Proteomes" id="UP000269544"/>
    </source>
</evidence>
<protein>
    <submittedName>
        <fullName evidence="3">GIY-YIG nuclease superfamily protein</fullName>
    </submittedName>
</protein>
<reference evidence="3 4" key="1">
    <citation type="submission" date="2018-12" db="EMBL/GenBank/DDBJ databases">
        <authorList>
            <consortium name="Pathogen Informatics"/>
        </authorList>
    </citation>
    <scope>NUCLEOTIDE SEQUENCE [LARGE SCALE GENOMIC DNA]</scope>
    <source>
        <strain evidence="3 4">NCTC13079</strain>
    </source>
</reference>
<dbReference type="InterPro" id="IPR050190">
    <property type="entry name" value="UPF0213_domain"/>
</dbReference>
<dbReference type="PANTHER" id="PTHR34477">
    <property type="entry name" value="UPF0213 PROTEIN YHBQ"/>
    <property type="match status" value="1"/>
</dbReference>
<accession>A0A3S5F7V8</accession>
<comment type="similarity">
    <text evidence="1">Belongs to the UPF0213 family.</text>
</comment>
<evidence type="ECO:0000256" key="1">
    <source>
        <dbReference type="ARBA" id="ARBA00007435"/>
    </source>
</evidence>
<feature type="domain" description="GIY-YIG" evidence="2">
    <location>
        <begin position="4"/>
        <end position="79"/>
    </location>
</feature>
<dbReference type="Gene3D" id="3.40.1440.10">
    <property type="entry name" value="GIY-YIG endonuclease"/>
    <property type="match status" value="1"/>
</dbReference>
<dbReference type="SMART" id="SM00465">
    <property type="entry name" value="GIYc"/>
    <property type="match status" value="1"/>
</dbReference>
<evidence type="ECO:0000259" key="2">
    <source>
        <dbReference type="PROSITE" id="PS50164"/>
    </source>
</evidence>
<dbReference type="CDD" id="cd10456">
    <property type="entry name" value="GIY-YIG_UPF0213"/>
    <property type="match status" value="1"/>
</dbReference>
<gene>
    <name evidence="3" type="ORF">NCTC13079_00842</name>
</gene>
<dbReference type="SUPFAM" id="SSF82771">
    <property type="entry name" value="GIY-YIG endonuclease"/>
    <property type="match status" value="1"/>
</dbReference>
<proteinExistence type="inferred from homology"/>
<dbReference type="AlphaFoldDB" id="A0A3S5F7V8"/>
<dbReference type="KEGG" id="piv:NCTC13079_00842"/>
<dbReference type="RefSeq" id="WP_164715218.1">
    <property type="nucleotide sequence ID" value="NZ_JAUSWF010000001.1"/>
</dbReference>
<evidence type="ECO:0000313" key="3">
    <source>
        <dbReference type="EMBL" id="VEJ35680.1"/>
    </source>
</evidence>
<dbReference type="EMBL" id="LR134523">
    <property type="protein sequence ID" value="VEJ35680.1"/>
    <property type="molecule type" value="Genomic_DNA"/>
</dbReference>
<dbReference type="Pfam" id="PF01541">
    <property type="entry name" value="GIY-YIG"/>
    <property type="match status" value="1"/>
</dbReference>
<name>A0A3S5F7V8_9FIRM</name>
<sequence>MDIISHYVYILRCADGSLYTGYTTDPPRRLKEHNAGIAAKYTRGRLPVNMVYIEEQESRSDALKREYALKQLTRQKKLDLIRRKEDANEK</sequence>
<dbReference type="PROSITE" id="PS50164">
    <property type="entry name" value="GIY_YIG"/>
    <property type="match status" value="1"/>
</dbReference>
<dbReference type="InterPro" id="IPR000305">
    <property type="entry name" value="GIY-YIG_endonuc"/>
</dbReference>
<dbReference type="InterPro" id="IPR035901">
    <property type="entry name" value="GIY-YIG_endonuc_sf"/>
</dbReference>
<dbReference type="Proteomes" id="UP000269544">
    <property type="component" value="Chromosome"/>
</dbReference>
<organism evidence="3 4">
    <name type="scientific">Aedoeadaptatus ivorii</name>
    <dbReference type="NCBI Taxonomy" id="54006"/>
    <lineage>
        <taxon>Bacteria</taxon>
        <taxon>Bacillati</taxon>
        <taxon>Bacillota</taxon>
        <taxon>Tissierellia</taxon>
        <taxon>Tissierellales</taxon>
        <taxon>Peptoniphilaceae</taxon>
        <taxon>Aedoeadaptatus</taxon>
    </lineage>
</organism>
<keyword evidence="4" id="KW-1185">Reference proteome</keyword>